<name>A0AAJ6YP80_9HYME</name>
<dbReference type="GO" id="GO:0032465">
    <property type="term" value="P:regulation of cytokinesis"/>
    <property type="evidence" value="ECO:0007669"/>
    <property type="project" value="TreeGrafter"/>
</dbReference>
<evidence type="ECO:0000256" key="2">
    <source>
        <dbReference type="ARBA" id="ARBA00016007"/>
    </source>
</evidence>
<keyword evidence="6" id="KW-1185">Reference proteome</keyword>
<dbReference type="Proteomes" id="UP000695007">
    <property type="component" value="Unplaced"/>
</dbReference>
<dbReference type="GO" id="GO:0045724">
    <property type="term" value="P:positive regulation of cilium assembly"/>
    <property type="evidence" value="ECO:0007669"/>
    <property type="project" value="TreeGrafter"/>
</dbReference>
<dbReference type="GO" id="GO:0005769">
    <property type="term" value="C:early endosome"/>
    <property type="evidence" value="ECO:0007669"/>
    <property type="project" value="TreeGrafter"/>
</dbReference>
<dbReference type="InterPro" id="IPR026757">
    <property type="entry name" value="ENTR1"/>
</dbReference>
<dbReference type="GeneID" id="105365275"/>
<sequence>MKLPSLFIIKEISLKNSARREESLFSLKQFLKNDNQTNHQFTGARPKFYEPQSRTPEPSENHDTGKYPRNPTELPDFVQDHLVIEQCYLGDKASANIGNIEVDNLPDFALNSVEKRHIRHLNGQCNKTADGTKDISFDLTNHLDKDFIKNPSHQSCSDFPKLDVIDGESADVPESLGFPFNLPIPGCAESNSNANVPMYQPLSEGIQNTTKLLPDFLSDASIRTRGISIAERPNCSGSNDSINHWLFMENERLRSELQIARRQANDDSMRIETLESELLSIRQLNLVESANIEKEMQQAEDNLKRSTKRAINAENRIEALKRNIDSLCIKVMMLRKENQELKATMETNNSGCRNINSADNRIRSLANDMRLAASTAEVSLRQLMSGVNNLRELASALDKEDKTEDSTKDFLPDVDDDNAAGPAL</sequence>
<feature type="compositionally biased region" description="Basic and acidic residues" evidence="5">
    <location>
        <begin position="57"/>
        <end position="66"/>
    </location>
</feature>
<dbReference type="GO" id="GO:0055037">
    <property type="term" value="C:recycling endosome"/>
    <property type="evidence" value="ECO:0007669"/>
    <property type="project" value="TreeGrafter"/>
</dbReference>
<dbReference type="GO" id="GO:0030496">
    <property type="term" value="C:midbody"/>
    <property type="evidence" value="ECO:0007669"/>
    <property type="project" value="TreeGrafter"/>
</dbReference>
<evidence type="ECO:0000313" key="7">
    <source>
        <dbReference type="RefSeq" id="XP_011501693.1"/>
    </source>
</evidence>
<evidence type="ECO:0000313" key="6">
    <source>
        <dbReference type="Proteomes" id="UP000695007"/>
    </source>
</evidence>
<dbReference type="GO" id="GO:0036064">
    <property type="term" value="C:ciliary basal body"/>
    <property type="evidence" value="ECO:0007669"/>
    <property type="project" value="TreeGrafter"/>
</dbReference>
<evidence type="ECO:0000256" key="1">
    <source>
        <dbReference type="ARBA" id="ARBA00007791"/>
    </source>
</evidence>
<feature type="compositionally biased region" description="Basic and acidic residues" evidence="5">
    <location>
        <begin position="398"/>
        <end position="411"/>
    </location>
</feature>
<feature type="region of interest" description="Disordered" evidence="5">
    <location>
        <begin position="36"/>
        <end position="72"/>
    </location>
</feature>
<dbReference type="AlphaFoldDB" id="A0AAJ6YP80"/>
<evidence type="ECO:0000256" key="4">
    <source>
        <dbReference type="SAM" id="Coils"/>
    </source>
</evidence>
<dbReference type="KEGG" id="csol:105365275"/>
<feature type="coiled-coil region" evidence="4">
    <location>
        <begin position="257"/>
        <end position="337"/>
    </location>
</feature>
<evidence type="ECO:0000256" key="3">
    <source>
        <dbReference type="ARBA" id="ARBA00023054"/>
    </source>
</evidence>
<accession>A0AAJ6YP80</accession>
<reference evidence="7" key="1">
    <citation type="submission" date="2025-08" db="UniProtKB">
        <authorList>
            <consortium name="RefSeq"/>
        </authorList>
    </citation>
    <scope>IDENTIFICATION</scope>
</reference>
<proteinExistence type="inferred from homology"/>
<keyword evidence="3 4" id="KW-0175">Coiled coil</keyword>
<dbReference type="RefSeq" id="XP_011501693.1">
    <property type="nucleotide sequence ID" value="XM_011503391.1"/>
</dbReference>
<protein>
    <recommendedName>
        <fullName evidence="2">Endosome-associated-trafficking regulator 1</fullName>
    </recommendedName>
</protein>
<evidence type="ECO:0000256" key="5">
    <source>
        <dbReference type="SAM" id="MobiDB-lite"/>
    </source>
</evidence>
<gene>
    <name evidence="7" type="primary">LOC105365275</name>
</gene>
<dbReference type="GO" id="GO:0005813">
    <property type="term" value="C:centrosome"/>
    <property type="evidence" value="ECO:0007669"/>
    <property type="project" value="TreeGrafter"/>
</dbReference>
<dbReference type="GO" id="GO:1903566">
    <property type="term" value="P:positive regulation of protein localization to cilium"/>
    <property type="evidence" value="ECO:0007669"/>
    <property type="project" value="TreeGrafter"/>
</dbReference>
<organism evidence="6 7">
    <name type="scientific">Ceratosolen solmsi marchali</name>
    <dbReference type="NCBI Taxonomy" id="326594"/>
    <lineage>
        <taxon>Eukaryota</taxon>
        <taxon>Metazoa</taxon>
        <taxon>Ecdysozoa</taxon>
        <taxon>Arthropoda</taxon>
        <taxon>Hexapoda</taxon>
        <taxon>Insecta</taxon>
        <taxon>Pterygota</taxon>
        <taxon>Neoptera</taxon>
        <taxon>Endopterygota</taxon>
        <taxon>Hymenoptera</taxon>
        <taxon>Apocrita</taxon>
        <taxon>Proctotrupomorpha</taxon>
        <taxon>Chalcidoidea</taxon>
        <taxon>Agaonidae</taxon>
        <taxon>Agaoninae</taxon>
        <taxon>Ceratosolen</taxon>
    </lineage>
</organism>
<dbReference type="PANTHER" id="PTHR31259:SF3">
    <property type="entry name" value="ENDOSOME-ASSOCIATED-TRAFFICKING REGULATOR 1"/>
    <property type="match status" value="1"/>
</dbReference>
<dbReference type="PANTHER" id="PTHR31259">
    <property type="entry name" value="ENDOSOME-ASSOCIATED TRAFFICKING REGULATOR 1"/>
    <property type="match status" value="1"/>
</dbReference>
<comment type="similarity">
    <text evidence="1">Belongs to the ENTR1 family.</text>
</comment>
<feature type="region of interest" description="Disordered" evidence="5">
    <location>
        <begin position="398"/>
        <end position="424"/>
    </location>
</feature>